<comment type="function">
    <text evidence="7">Required for vesicle-mediated transport. Catalyzes the fusion of transport vesicles within the Golgi cisternae. Is also required for transport from the endoplasmic reticulum to the Golgi stack. Seems to function as a fusion protein required for the delivery of cargo proteins to all compartments of the Golgi stack independent of vesicle origin.</text>
</comment>
<dbReference type="HOGENOM" id="CLU_2662097_0_0_1"/>
<dbReference type="GO" id="GO:0046872">
    <property type="term" value="F:metal ion binding"/>
    <property type="evidence" value="ECO:0007669"/>
    <property type="project" value="UniProtKB-UniRule"/>
</dbReference>
<dbReference type="GO" id="GO:0016887">
    <property type="term" value="F:ATP hydrolysis activity"/>
    <property type="evidence" value="ECO:0007669"/>
    <property type="project" value="InterPro"/>
</dbReference>
<keyword evidence="7" id="KW-0378">Hydrolase</keyword>
<dbReference type="STRING" id="35128.B8C413"/>
<reference evidence="9 10" key="1">
    <citation type="journal article" date="2004" name="Science">
        <title>The genome of the diatom Thalassiosira pseudonana: ecology, evolution, and metabolism.</title>
        <authorList>
            <person name="Armbrust E.V."/>
            <person name="Berges J.A."/>
            <person name="Bowler C."/>
            <person name="Green B.R."/>
            <person name="Martinez D."/>
            <person name="Putnam N.H."/>
            <person name="Zhou S."/>
            <person name="Allen A.E."/>
            <person name="Apt K.E."/>
            <person name="Bechner M."/>
            <person name="Brzezinski M.A."/>
            <person name="Chaal B.K."/>
            <person name="Chiovitti A."/>
            <person name="Davis A.K."/>
            <person name="Demarest M.S."/>
            <person name="Detter J.C."/>
            <person name="Glavina T."/>
            <person name="Goodstein D."/>
            <person name="Hadi M.Z."/>
            <person name="Hellsten U."/>
            <person name="Hildebrand M."/>
            <person name="Jenkins B.D."/>
            <person name="Jurka J."/>
            <person name="Kapitonov V.V."/>
            <person name="Kroger N."/>
            <person name="Lau W.W."/>
            <person name="Lane T.W."/>
            <person name="Larimer F.W."/>
            <person name="Lippmeier J.C."/>
            <person name="Lucas S."/>
            <person name="Medina M."/>
            <person name="Montsant A."/>
            <person name="Obornik M."/>
            <person name="Parker M.S."/>
            <person name="Palenik B."/>
            <person name="Pazour G.J."/>
            <person name="Richardson P.M."/>
            <person name="Rynearson T.A."/>
            <person name="Saito M.A."/>
            <person name="Schwartz D.C."/>
            <person name="Thamatrakoln K."/>
            <person name="Valentin K."/>
            <person name="Vardi A."/>
            <person name="Wilkerson F.P."/>
            <person name="Rokhsar D.S."/>
        </authorList>
    </citation>
    <scope>NUCLEOTIDE SEQUENCE [LARGE SCALE GENOMIC DNA]</scope>
    <source>
        <strain evidence="9 10">CCMP1335</strain>
    </source>
</reference>
<keyword evidence="10" id="KW-1185">Reference proteome</keyword>
<dbReference type="PaxDb" id="35128-Thaps34289"/>
<proteinExistence type="inferred from homology"/>
<dbReference type="GO" id="GO:0035494">
    <property type="term" value="P:SNARE complex disassembly"/>
    <property type="evidence" value="ECO:0007669"/>
    <property type="project" value="InterPro"/>
</dbReference>
<dbReference type="EC" id="3.6.4.6" evidence="7"/>
<accession>B8C413</accession>
<dbReference type="Proteomes" id="UP000001449">
    <property type="component" value="Chromosome 5"/>
</dbReference>
<dbReference type="InterPro" id="IPR003959">
    <property type="entry name" value="ATPase_AAA_core"/>
</dbReference>
<dbReference type="InterPro" id="IPR003960">
    <property type="entry name" value="ATPase_AAA_CS"/>
</dbReference>
<dbReference type="PANTHER" id="PTHR23078:SF3">
    <property type="entry name" value="VESICLE-FUSING ATPASE"/>
    <property type="match status" value="1"/>
</dbReference>
<evidence type="ECO:0000256" key="3">
    <source>
        <dbReference type="ARBA" id="ARBA00022741"/>
    </source>
</evidence>
<dbReference type="GO" id="GO:0005524">
    <property type="term" value="F:ATP binding"/>
    <property type="evidence" value="ECO:0007669"/>
    <property type="project" value="UniProtKB-UniRule"/>
</dbReference>
<feature type="non-terminal residue" evidence="9">
    <location>
        <position position="1"/>
    </location>
</feature>
<comment type="similarity">
    <text evidence="1 6">Belongs to the AAA ATPase family.</text>
</comment>
<keyword evidence="7" id="KW-0460">Magnesium</keyword>
<dbReference type="InterPro" id="IPR027417">
    <property type="entry name" value="P-loop_NTPase"/>
</dbReference>
<dbReference type="Pfam" id="PF00004">
    <property type="entry name" value="AAA"/>
    <property type="match status" value="1"/>
</dbReference>
<keyword evidence="4 6" id="KW-0067">ATP-binding</keyword>
<gene>
    <name evidence="9" type="ORF">THAPSDRAFT_34289</name>
</gene>
<dbReference type="GeneID" id="7447220"/>
<dbReference type="eggNOG" id="KOG0741">
    <property type="taxonomic scope" value="Eukaryota"/>
</dbReference>
<dbReference type="SUPFAM" id="SSF52540">
    <property type="entry name" value="P-loop containing nucleoside triphosphate hydrolases"/>
    <property type="match status" value="1"/>
</dbReference>
<dbReference type="OMA" id="GREEKEW"/>
<evidence type="ECO:0000259" key="8">
    <source>
        <dbReference type="Pfam" id="PF00004"/>
    </source>
</evidence>
<evidence type="ECO:0000256" key="4">
    <source>
        <dbReference type="ARBA" id="ARBA00022840"/>
    </source>
</evidence>
<keyword evidence="3 6" id="KW-0547">Nucleotide-binding</keyword>
<dbReference type="InParanoid" id="B8C413"/>
<dbReference type="InterPro" id="IPR039812">
    <property type="entry name" value="Vesicle-fus_ATPase"/>
</dbReference>
<sequence>QLLSKLDGVNTLPNVLLIGMTNRKELLDDALLRPGRLEVQVEVPLPTKAGRREILNIHFGRLRRKGRLSYPLCCAI</sequence>
<evidence type="ECO:0000313" key="9">
    <source>
        <dbReference type="EMBL" id="EED92220.1"/>
    </source>
</evidence>
<evidence type="ECO:0000256" key="1">
    <source>
        <dbReference type="ARBA" id="ARBA00006914"/>
    </source>
</evidence>
<keyword evidence="2 7" id="KW-0813">Transport</keyword>
<dbReference type="EMBL" id="CM000642">
    <property type="protein sequence ID" value="EED92220.1"/>
    <property type="molecule type" value="Genomic_DNA"/>
</dbReference>
<comment type="catalytic activity">
    <reaction evidence="7">
        <text>ATP + H2O = ADP + phosphate + H(+)</text>
        <dbReference type="Rhea" id="RHEA:13065"/>
        <dbReference type="ChEBI" id="CHEBI:15377"/>
        <dbReference type="ChEBI" id="CHEBI:15378"/>
        <dbReference type="ChEBI" id="CHEBI:30616"/>
        <dbReference type="ChEBI" id="CHEBI:43474"/>
        <dbReference type="ChEBI" id="CHEBI:456216"/>
        <dbReference type="EC" id="3.6.4.6"/>
    </reaction>
</comment>
<dbReference type="AlphaFoldDB" id="B8C413"/>
<protein>
    <recommendedName>
        <fullName evidence="7">Vesicle-fusing ATPase</fullName>
        <ecNumber evidence="7">3.6.4.6</ecNumber>
    </recommendedName>
</protein>
<dbReference type="PROSITE" id="PS00674">
    <property type="entry name" value="AAA"/>
    <property type="match status" value="1"/>
</dbReference>
<organism evidence="9 10">
    <name type="scientific">Thalassiosira pseudonana</name>
    <name type="common">Marine diatom</name>
    <name type="synonym">Cyclotella nana</name>
    <dbReference type="NCBI Taxonomy" id="35128"/>
    <lineage>
        <taxon>Eukaryota</taxon>
        <taxon>Sar</taxon>
        <taxon>Stramenopiles</taxon>
        <taxon>Ochrophyta</taxon>
        <taxon>Bacillariophyta</taxon>
        <taxon>Coscinodiscophyceae</taxon>
        <taxon>Thalassiosirophycidae</taxon>
        <taxon>Thalassiosirales</taxon>
        <taxon>Thalassiosiraceae</taxon>
        <taxon>Thalassiosira</taxon>
    </lineage>
</organism>
<evidence type="ECO:0000256" key="6">
    <source>
        <dbReference type="RuleBase" id="RU003651"/>
    </source>
</evidence>
<keyword evidence="5 7" id="KW-0653">Protein transport</keyword>
<evidence type="ECO:0000256" key="5">
    <source>
        <dbReference type="ARBA" id="ARBA00022927"/>
    </source>
</evidence>
<name>B8C413_THAPS</name>
<dbReference type="RefSeq" id="XP_002290468.1">
    <property type="nucleotide sequence ID" value="XM_002290432.1"/>
</dbReference>
<evidence type="ECO:0000256" key="7">
    <source>
        <dbReference type="RuleBase" id="RU367045"/>
    </source>
</evidence>
<dbReference type="FunFam" id="3.40.50.300:FF:005984">
    <property type="entry name" value="Predicted protein"/>
    <property type="match status" value="1"/>
</dbReference>
<comment type="subcellular location">
    <subcellularLocation>
        <location evidence="7">Cytoplasm</location>
    </subcellularLocation>
</comment>
<keyword evidence="7" id="KW-0479">Metal-binding</keyword>
<feature type="domain" description="ATPase AAA-type core" evidence="8">
    <location>
        <begin position="1"/>
        <end position="45"/>
    </location>
</feature>
<dbReference type="GO" id="GO:0005737">
    <property type="term" value="C:cytoplasm"/>
    <property type="evidence" value="ECO:0007669"/>
    <property type="project" value="UniProtKB-SubCell"/>
</dbReference>
<dbReference type="Gene3D" id="1.10.8.60">
    <property type="match status" value="1"/>
</dbReference>
<dbReference type="Gene3D" id="3.40.50.300">
    <property type="entry name" value="P-loop containing nucleotide triphosphate hydrolases"/>
    <property type="match status" value="1"/>
</dbReference>
<evidence type="ECO:0000256" key="2">
    <source>
        <dbReference type="ARBA" id="ARBA00022448"/>
    </source>
</evidence>
<dbReference type="KEGG" id="tps:THAPSDRAFT_34289"/>
<evidence type="ECO:0000313" key="10">
    <source>
        <dbReference type="Proteomes" id="UP000001449"/>
    </source>
</evidence>
<dbReference type="PANTHER" id="PTHR23078">
    <property type="entry name" value="VESICULAR-FUSION PROTEIN NSF"/>
    <property type="match status" value="1"/>
</dbReference>
<comment type="cofactor">
    <cofactor evidence="7">
        <name>Mg(2+)</name>
        <dbReference type="ChEBI" id="CHEBI:18420"/>
    </cofactor>
    <text evidence="7">Binds 1 Mg(2+) ion per subunit.</text>
</comment>
<feature type="non-terminal residue" evidence="9">
    <location>
        <position position="76"/>
    </location>
</feature>
<dbReference type="GO" id="GO:0015031">
    <property type="term" value="P:protein transport"/>
    <property type="evidence" value="ECO:0007669"/>
    <property type="project" value="UniProtKB-KW"/>
</dbReference>
<keyword evidence="7" id="KW-0963">Cytoplasm</keyword>
<keyword evidence="7" id="KW-0931">ER-Golgi transport</keyword>
<reference evidence="9 10" key="2">
    <citation type="journal article" date="2008" name="Nature">
        <title>The Phaeodactylum genome reveals the evolutionary history of diatom genomes.</title>
        <authorList>
            <person name="Bowler C."/>
            <person name="Allen A.E."/>
            <person name="Badger J.H."/>
            <person name="Grimwood J."/>
            <person name="Jabbari K."/>
            <person name="Kuo A."/>
            <person name="Maheswari U."/>
            <person name="Martens C."/>
            <person name="Maumus F."/>
            <person name="Otillar R.P."/>
            <person name="Rayko E."/>
            <person name="Salamov A."/>
            <person name="Vandepoele K."/>
            <person name="Beszteri B."/>
            <person name="Gruber A."/>
            <person name="Heijde M."/>
            <person name="Katinka M."/>
            <person name="Mock T."/>
            <person name="Valentin K."/>
            <person name="Verret F."/>
            <person name="Berges J.A."/>
            <person name="Brownlee C."/>
            <person name="Cadoret J.P."/>
            <person name="Chiovitti A."/>
            <person name="Choi C.J."/>
            <person name="Coesel S."/>
            <person name="De Martino A."/>
            <person name="Detter J.C."/>
            <person name="Durkin C."/>
            <person name="Falciatore A."/>
            <person name="Fournet J."/>
            <person name="Haruta M."/>
            <person name="Huysman M.J."/>
            <person name="Jenkins B.D."/>
            <person name="Jiroutova K."/>
            <person name="Jorgensen R.E."/>
            <person name="Joubert Y."/>
            <person name="Kaplan A."/>
            <person name="Kroger N."/>
            <person name="Kroth P.G."/>
            <person name="La Roche J."/>
            <person name="Lindquist E."/>
            <person name="Lommer M."/>
            <person name="Martin-Jezequel V."/>
            <person name="Lopez P.J."/>
            <person name="Lucas S."/>
            <person name="Mangogna M."/>
            <person name="McGinnis K."/>
            <person name="Medlin L.K."/>
            <person name="Montsant A."/>
            <person name="Oudot-Le Secq M.P."/>
            <person name="Napoli C."/>
            <person name="Obornik M."/>
            <person name="Parker M.S."/>
            <person name="Petit J.L."/>
            <person name="Porcel B.M."/>
            <person name="Poulsen N."/>
            <person name="Robison M."/>
            <person name="Rychlewski L."/>
            <person name="Rynearson T.A."/>
            <person name="Schmutz J."/>
            <person name="Shapiro H."/>
            <person name="Siaut M."/>
            <person name="Stanley M."/>
            <person name="Sussman M.R."/>
            <person name="Taylor A.R."/>
            <person name="Vardi A."/>
            <person name="von Dassow P."/>
            <person name="Vyverman W."/>
            <person name="Willis A."/>
            <person name="Wyrwicz L.S."/>
            <person name="Rokhsar D.S."/>
            <person name="Weissenbach J."/>
            <person name="Armbrust E.V."/>
            <person name="Green B.R."/>
            <person name="Van de Peer Y."/>
            <person name="Grigoriev I.V."/>
        </authorList>
    </citation>
    <scope>NUCLEOTIDE SEQUENCE [LARGE SCALE GENOMIC DNA]</scope>
    <source>
        <strain evidence="9 10">CCMP1335</strain>
    </source>
</reference>